<dbReference type="GO" id="GO:0006099">
    <property type="term" value="P:tricarboxylic acid cycle"/>
    <property type="evidence" value="ECO:0007669"/>
    <property type="project" value="UniProtKB-UniRule"/>
</dbReference>
<dbReference type="PROSITE" id="PS00399">
    <property type="entry name" value="SUCCINYL_COA_LIG_2"/>
    <property type="match status" value="1"/>
</dbReference>
<evidence type="ECO:0000256" key="5">
    <source>
        <dbReference type="ARBA" id="ARBA00054246"/>
    </source>
</evidence>
<dbReference type="GO" id="GO:0005739">
    <property type="term" value="C:mitochondrion"/>
    <property type="evidence" value="ECO:0007669"/>
    <property type="project" value="UniProtKB-SubCell"/>
</dbReference>
<dbReference type="PIRSF" id="PIRSF001553">
    <property type="entry name" value="SucCS_alpha"/>
    <property type="match status" value="1"/>
</dbReference>
<dbReference type="Gene3D" id="3.40.50.261">
    <property type="entry name" value="Succinyl-CoA synthetase domains"/>
    <property type="match status" value="1"/>
</dbReference>
<dbReference type="NCBIfam" id="NF004230">
    <property type="entry name" value="PRK05678.1"/>
    <property type="match status" value="1"/>
</dbReference>
<dbReference type="Gene3D" id="3.40.50.720">
    <property type="entry name" value="NAD(P)-binding Rossmann-like Domain"/>
    <property type="match status" value="1"/>
</dbReference>
<comment type="pathway">
    <text evidence="1 7">Carbohydrate metabolism; tricarboxylic acid cycle; succinate from succinyl-CoA (ligase route): step 1/1.</text>
</comment>
<dbReference type="EC" id="6.2.1.5" evidence="7"/>
<dbReference type="InterPro" id="IPR003781">
    <property type="entry name" value="CoA-bd"/>
</dbReference>
<comment type="subcellular location">
    <subcellularLocation>
        <location evidence="7">Mitochondrion</location>
    </subcellularLocation>
</comment>
<evidence type="ECO:0000256" key="9">
    <source>
        <dbReference type="RuleBase" id="RU000677"/>
    </source>
</evidence>
<comment type="subunit">
    <text evidence="7">Heterodimer of an alpha and a beta subunit. Different beta subunits determine nucleotide specificity. Together with an ATP-specific beta subunit, forms an ADP-forming succinyl-CoA synthetase (A-SCS). Together with a GTP-specific beta subunit forms a GDP-forming succinyl-CoA synthetase (G-SCS).</text>
</comment>
<comment type="catalytic activity">
    <reaction evidence="7">
        <text>GTP + succinate + CoA = succinyl-CoA + GDP + phosphate</text>
        <dbReference type="Rhea" id="RHEA:22120"/>
        <dbReference type="ChEBI" id="CHEBI:30031"/>
        <dbReference type="ChEBI" id="CHEBI:37565"/>
        <dbReference type="ChEBI" id="CHEBI:43474"/>
        <dbReference type="ChEBI" id="CHEBI:57287"/>
        <dbReference type="ChEBI" id="CHEBI:57292"/>
        <dbReference type="ChEBI" id="CHEBI:58189"/>
        <dbReference type="EC" id="6.2.1.4"/>
    </reaction>
</comment>
<dbReference type="NCBIfam" id="TIGR01019">
    <property type="entry name" value="sucCoAalpha"/>
    <property type="match status" value="1"/>
</dbReference>
<dbReference type="Pfam" id="PF00549">
    <property type="entry name" value="Ligase_CoA"/>
    <property type="match status" value="1"/>
</dbReference>
<evidence type="ECO:0000256" key="2">
    <source>
        <dbReference type="ARBA" id="ARBA00022532"/>
    </source>
</evidence>
<dbReference type="GO" id="GO:0009361">
    <property type="term" value="C:succinate-CoA ligase complex (ADP-forming)"/>
    <property type="evidence" value="ECO:0007669"/>
    <property type="project" value="TreeGrafter"/>
</dbReference>
<accession>A0A0P4VP23</accession>
<evidence type="ECO:0000256" key="8">
    <source>
        <dbReference type="PIRSR" id="PIRSR001553-1"/>
    </source>
</evidence>
<keyword evidence="3 7" id="KW-0436">Ligase</keyword>
<evidence type="ECO:0000256" key="7">
    <source>
        <dbReference type="HAMAP-Rule" id="MF_03222"/>
    </source>
</evidence>
<dbReference type="PROSITE" id="PS01216">
    <property type="entry name" value="SUCCINYL_COA_LIG_1"/>
    <property type="match status" value="1"/>
</dbReference>
<dbReference type="PANTHER" id="PTHR11117">
    <property type="entry name" value="SUCCINYL-COA LIGASE SUBUNIT ALPHA"/>
    <property type="match status" value="1"/>
</dbReference>
<dbReference type="InterPro" id="IPR005811">
    <property type="entry name" value="SUCC_ACL_C"/>
</dbReference>
<comment type="catalytic activity">
    <reaction evidence="7">
        <text>succinate + ATP + CoA = succinyl-CoA + ADP + phosphate</text>
        <dbReference type="Rhea" id="RHEA:17661"/>
        <dbReference type="ChEBI" id="CHEBI:30031"/>
        <dbReference type="ChEBI" id="CHEBI:30616"/>
        <dbReference type="ChEBI" id="CHEBI:43474"/>
        <dbReference type="ChEBI" id="CHEBI:57287"/>
        <dbReference type="ChEBI" id="CHEBI:57292"/>
        <dbReference type="ChEBI" id="CHEBI:456216"/>
        <dbReference type="EC" id="6.2.1.5"/>
    </reaction>
</comment>
<dbReference type="InterPro" id="IPR033847">
    <property type="entry name" value="Citrt_syn/SCS-alpha_CS"/>
</dbReference>
<dbReference type="SMART" id="SM00881">
    <property type="entry name" value="CoA_binding"/>
    <property type="match status" value="1"/>
</dbReference>
<protein>
    <recommendedName>
        <fullName evidence="7">Succinate--CoA ligase [ADP/GDP-forming] subunit alpha, mitochondrial</fullName>
        <ecNumber evidence="7">6.2.1.4</ecNumber>
        <ecNumber evidence="7">6.2.1.5</ecNumber>
    </recommendedName>
    <alternativeName>
        <fullName evidence="7">Succinyl-CoA synthetase subunit alpha</fullName>
        <shortName evidence="7">SCS-alpha</shortName>
    </alternativeName>
</protein>
<keyword evidence="4 7" id="KW-0547">Nucleotide-binding</keyword>
<dbReference type="AlphaFoldDB" id="A0A0P4VP23"/>
<dbReference type="Pfam" id="PF02629">
    <property type="entry name" value="CoA_binding"/>
    <property type="match status" value="1"/>
</dbReference>
<dbReference type="GO" id="GO:0004776">
    <property type="term" value="F:succinate-CoA ligase (GDP-forming) activity"/>
    <property type="evidence" value="ECO:0007669"/>
    <property type="project" value="UniProtKB-EC"/>
</dbReference>
<dbReference type="InterPro" id="IPR036291">
    <property type="entry name" value="NAD(P)-bd_dom_sf"/>
</dbReference>
<feature type="binding site" evidence="7">
    <location>
        <position position="71"/>
    </location>
    <ligand>
        <name>CoA</name>
        <dbReference type="ChEBI" id="CHEBI:57287"/>
    </ligand>
</feature>
<dbReference type="GO" id="GO:0004775">
    <property type="term" value="F:succinate-CoA ligase (ADP-forming) activity"/>
    <property type="evidence" value="ECO:0007669"/>
    <property type="project" value="UniProtKB-UniRule"/>
</dbReference>
<dbReference type="SUPFAM" id="SSF52210">
    <property type="entry name" value="Succinyl-CoA synthetase domains"/>
    <property type="match status" value="1"/>
</dbReference>
<dbReference type="PRINTS" id="PR01798">
    <property type="entry name" value="SCOASYNTHASE"/>
</dbReference>
<evidence type="ECO:0000256" key="1">
    <source>
        <dbReference type="ARBA" id="ARBA00005064"/>
    </source>
</evidence>
<dbReference type="EMBL" id="GDKW01002388">
    <property type="protein sequence ID" value="JAI54207.1"/>
    <property type="molecule type" value="mRNA"/>
</dbReference>
<dbReference type="FunFam" id="3.40.50.720:FF:000002">
    <property type="entry name" value="Succinate--CoA ligase [ADP-forming] subunit alpha"/>
    <property type="match status" value="1"/>
</dbReference>
<dbReference type="PANTHER" id="PTHR11117:SF2">
    <property type="entry name" value="SUCCINATE--COA LIGASE [ADP_GDP-FORMING] SUBUNIT ALPHA, MITOCHONDRIAL"/>
    <property type="match status" value="1"/>
</dbReference>
<dbReference type="FunFam" id="3.40.50.261:FF:000005">
    <property type="entry name" value="Succinate--CoA ligase [ADP-forming] subunit alpha, mitochondrial"/>
    <property type="match status" value="1"/>
</dbReference>
<keyword evidence="2 7" id="KW-0816">Tricarboxylic acid cycle</keyword>
<evidence type="ECO:0000259" key="10">
    <source>
        <dbReference type="SMART" id="SM00881"/>
    </source>
</evidence>
<dbReference type="UniPathway" id="UPA00223">
    <property type="reaction ID" value="UER00999"/>
</dbReference>
<sequence>MAARRIFTKFPVTTLTGVRCNTTYNATRPNLKLDANTKVICQGFTGKQGTFHSKQAIEYGTKVVGGVSPGKGGRKHLDLPVFNSVKEAKDATGATATVIYVPPPGAAKAILEAIEAEMPLIVCITEGIPQQDMVRVKHKLVRQNKTRLVGPNCPGIIAPELCKIGIMPGHVHKRGVVGIVSRSGTLTYEAVHQTTEVGLGQTLCVGIGGDPFNGTDFIDCLEVFLHDPETKAIILIGEIGGVAEEQAAEYLLKHNSGPKAKPVVSFIAGLTAPPGRRMGHAGAIISGGKGGAQDKIDALQKAGVVVTKSPAQMGVELVKEMRRRNL</sequence>
<comment type="function">
    <text evidence="5 7">Succinyl-CoA synthetase functions in the citric acid cycle (TCA), coupling the hydrolysis of succinyl-CoA to the synthesis of either ATP or GTP and thus represents the only step of substrate-level phosphorylation in the TCA. The alpha subunit of the enzyme binds the substrates coenzyme A and phosphate, while succinate binding and specificity for either ATP or GTP is provided by different beta subunits.</text>
</comment>
<dbReference type="InterPro" id="IPR016102">
    <property type="entry name" value="Succinyl-CoA_synth-like"/>
</dbReference>
<feature type="binding site" evidence="7">
    <location>
        <position position="188"/>
    </location>
    <ligand>
        <name>substrate</name>
        <note>ligand shared with subunit beta</note>
    </ligand>
</feature>
<evidence type="ECO:0000313" key="11">
    <source>
        <dbReference type="EMBL" id="JAI54207.1"/>
    </source>
</evidence>
<dbReference type="HAMAP" id="MF_01988">
    <property type="entry name" value="Succ_CoA_alpha"/>
    <property type="match status" value="1"/>
</dbReference>
<organism evidence="11">
    <name type="scientific">Rhodnius neglectus</name>
    <dbReference type="NCBI Taxonomy" id="72488"/>
    <lineage>
        <taxon>Eukaryota</taxon>
        <taxon>Metazoa</taxon>
        <taxon>Ecdysozoa</taxon>
        <taxon>Arthropoda</taxon>
        <taxon>Hexapoda</taxon>
        <taxon>Insecta</taxon>
        <taxon>Pterygota</taxon>
        <taxon>Neoptera</taxon>
        <taxon>Paraneoptera</taxon>
        <taxon>Hemiptera</taxon>
        <taxon>Heteroptera</taxon>
        <taxon>Panheteroptera</taxon>
        <taxon>Cimicomorpha</taxon>
        <taxon>Reduviidae</taxon>
        <taxon>Triatominae</taxon>
        <taxon>Rhodnius</taxon>
    </lineage>
</organism>
<name>A0A0P4VP23_9HEMI</name>
<dbReference type="InterPro" id="IPR005810">
    <property type="entry name" value="CoA_lig_alpha"/>
</dbReference>
<comment type="subunit">
    <text evidence="6">Heterodimer of an alpha and a beta subunit. Different beta subunits determine nucleotide specificity. Together with the ATP-specific beta subunit SUCLA2, forms an ADP-forming succinyl-CoA synthetase (A-SCS). Together with the GTP-specific beta subunit SUCLG2 forms a GDP-forming succinyl-CoA synthetase (G-SCS).</text>
</comment>
<keyword evidence="7" id="KW-0496">Mitochondrion</keyword>
<evidence type="ECO:0000256" key="6">
    <source>
        <dbReference type="ARBA" id="ARBA00061754"/>
    </source>
</evidence>
<proteinExistence type="evidence at transcript level"/>
<feature type="binding site" evidence="7">
    <location>
        <begin position="124"/>
        <end position="126"/>
    </location>
    <ligand>
        <name>CoA</name>
        <dbReference type="ChEBI" id="CHEBI:57287"/>
    </ligand>
</feature>
<reference evidence="11" key="1">
    <citation type="journal article" date="2016" name="PLoS Negl. Trop. Dis.">
        <title>A Deep Insight into the Sialome of Rhodnius neglectus, a Vector of Chagas Disease.</title>
        <authorList>
            <person name="Santiago P.B."/>
            <person name="Assumpcao T.C."/>
            <person name="Araujo C.N."/>
            <person name="Bastos I.M."/>
            <person name="Neves D."/>
            <person name="Silva I.G."/>
            <person name="Charneau S."/>
            <person name="Queiroz R.M."/>
            <person name="Raiol T."/>
            <person name="Oliveira J.V."/>
            <person name="Sousa M.V."/>
            <person name="Calvo E."/>
            <person name="Ribeiro J.M."/>
            <person name="Santana J.M."/>
        </authorList>
    </citation>
    <scope>NUCLEOTIDE SEQUENCE</scope>
    <source>
        <tissue evidence="11">Salivary glands</tissue>
    </source>
</reference>
<dbReference type="SUPFAM" id="SSF51735">
    <property type="entry name" value="NAD(P)-binding Rossmann-fold domains"/>
    <property type="match status" value="1"/>
</dbReference>
<dbReference type="GO" id="GO:0000166">
    <property type="term" value="F:nucleotide binding"/>
    <property type="evidence" value="ECO:0007669"/>
    <property type="project" value="UniProtKB-KW"/>
</dbReference>
<comment type="similarity">
    <text evidence="7 9">Belongs to the succinate/malate CoA ligase alpha subunit family.</text>
</comment>
<feature type="domain" description="CoA-binding" evidence="10">
    <location>
        <begin position="32"/>
        <end position="128"/>
    </location>
</feature>
<dbReference type="InterPro" id="IPR017440">
    <property type="entry name" value="Cit_synth/succinyl-CoA_lig_AS"/>
</dbReference>
<dbReference type="EC" id="6.2.1.4" evidence="7"/>
<evidence type="ECO:0000256" key="3">
    <source>
        <dbReference type="ARBA" id="ARBA00022598"/>
    </source>
</evidence>
<feature type="active site" description="Tele-phosphohistidine intermediate" evidence="7 8">
    <location>
        <position position="280"/>
    </location>
</feature>
<feature type="binding site" evidence="7">
    <location>
        <begin position="45"/>
        <end position="48"/>
    </location>
    <ligand>
        <name>CoA</name>
        <dbReference type="ChEBI" id="CHEBI:57287"/>
    </ligand>
</feature>
<evidence type="ECO:0000256" key="4">
    <source>
        <dbReference type="ARBA" id="ARBA00022741"/>
    </source>
</evidence>